<reference evidence="2 3" key="2">
    <citation type="journal article" date="2017" name="Front. Plant Sci.">
        <title>Gene Classification and Mining of Molecular Markers Useful in Red Clover (Trifolium pratense) Breeding.</title>
        <authorList>
            <person name="Istvanek J."/>
            <person name="Dluhosova J."/>
            <person name="Dluhos P."/>
            <person name="Patkova L."/>
            <person name="Nedelnik J."/>
            <person name="Repkova J."/>
        </authorList>
    </citation>
    <scope>NUCLEOTIDE SEQUENCE [LARGE SCALE GENOMIC DNA]</scope>
    <source>
        <strain evidence="3">cv. Tatra</strain>
        <tissue evidence="2">Young leaves</tissue>
    </source>
</reference>
<proteinExistence type="predicted"/>
<evidence type="ECO:0000313" key="2">
    <source>
        <dbReference type="EMBL" id="PNX88761.1"/>
    </source>
</evidence>
<keyword evidence="1" id="KW-0175">Coiled coil</keyword>
<evidence type="ECO:0000313" key="3">
    <source>
        <dbReference type="Proteomes" id="UP000236291"/>
    </source>
</evidence>
<name>A0A2K3MD95_TRIPR</name>
<dbReference type="EMBL" id="ASHM01057608">
    <property type="protein sequence ID" value="PNX88761.1"/>
    <property type="molecule type" value="Genomic_DNA"/>
</dbReference>
<gene>
    <name evidence="2" type="ORF">L195_g044875</name>
</gene>
<feature type="coiled-coil region" evidence="1">
    <location>
        <begin position="61"/>
        <end position="120"/>
    </location>
</feature>
<reference evidence="2 3" key="1">
    <citation type="journal article" date="2014" name="Am. J. Bot.">
        <title>Genome assembly and annotation for red clover (Trifolium pratense; Fabaceae).</title>
        <authorList>
            <person name="Istvanek J."/>
            <person name="Jaros M."/>
            <person name="Krenek A."/>
            <person name="Repkova J."/>
        </authorList>
    </citation>
    <scope>NUCLEOTIDE SEQUENCE [LARGE SCALE GENOMIC DNA]</scope>
    <source>
        <strain evidence="3">cv. Tatra</strain>
        <tissue evidence="2">Young leaves</tissue>
    </source>
</reference>
<comment type="caution">
    <text evidence="2">The sequence shown here is derived from an EMBL/GenBank/DDBJ whole genome shotgun (WGS) entry which is preliminary data.</text>
</comment>
<dbReference type="ExpressionAtlas" id="A0A2K3MD95">
    <property type="expression patterns" value="baseline"/>
</dbReference>
<organism evidence="2 3">
    <name type="scientific">Trifolium pratense</name>
    <name type="common">Red clover</name>
    <dbReference type="NCBI Taxonomy" id="57577"/>
    <lineage>
        <taxon>Eukaryota</taxon>
        <taxon>Viridiplantae</taxon>
        <taxon>Streptophyta</taxon>
        <taxon>Embryophyta</taxon>
        <taxon>Tracheophyta</taxon>
        <taxon>Spermatophyta</taxon>
        <taxon>Magnoliopsida</taxon>
        <taxon>eudicotyledons</taxon>
        <taxon>Gunneridae</taxon>
        <taxon>Pentapetalae</taxon>
        <taxon>rosids</taxon>
        <taxon>fabids</taxon>
        <taxon>Fabales</taxon>
        <taxon>Fabaceae</taxon>
        <taxon>Papilionoideae</taxon>
        <taxon>50 kb inversion clade</taxon>
        <taxon>NPAAA clade</taxon>
        <taxon>Hologalegina</taxon>
        <taxon>IRL clade</taxon>
        <taxon>Trifolieae</taxon>
        <taxon>Trifolium</taxon>
    </lineage>
</organism>
<protein>
    <submittedName>
        <fullName evidence="2">Uncharacterized protein</fullName>
    </submittedName>
</protein>
<dbReference type="AlphaFoldDB" id="A0A2K3MD95"/>
<dbReference type="Proteomes" id="UP000236291">
    <property type="component" value="Unassembled WGS sequence"/>
</dbReference>
<evidence type="ECO:0000256" key="1">
    <source>
        <dbReference type="SAM" id="Coils"/>
    </source>
</evidence>
<sequence>MSIQELVCVLRTAFLTADFDRVEEVLVSRDKRLQTDILHLQEKFEMEIRTRFQAEEDLRKREELCERGKKAQNNYETLLKEVKKTSIVNRNIIEELRKKNDELELEVFELRKLKEKLVDDINISNALSELRIKVGVLEKSMKKNIEALAADHGTTNFEDKDEENVGDIPWCLLLCKQMNRQQRE</sequence>
<accession>A0A2K3MD95</accession>